<dbReference type="GO" id="GO:0009401">
    <property type="term" value="P:phosphoenolpyruvate-dependent sugar phosphotransferase system"/>
    <property type="evidence" value="ECO:0007669"/>
    <property type="project" value="InterPro"/>
</dbReference>
<keyword evidence="1" id="KW-0808">Transferase</keyword>
<dbReference type="SUPFAM" id="SSF53062">
    <property type="entry name" value="PTS system fructose IIA component-like"/>
    <property type="match status" value="1"/>
</dbReference>
<dbReference type="InterPro" id="IPR051471">
    <property type="entry name" value="Bacterial_PTS_sugar_comp"/>
</dbReference>
<dbReference type="GO" id="GO:0016020">
    <property type="term" value="C:membrane"/>
    <property type="evidence" value="ECO:0007669"/>
    <property type="project" value="InterPro"/>
</dbReference>
<dbReference type="AlphaFoldDB" id="A0A317R995"/>
<evidence type="ECO:0000313" key="4">
    <source>
        <dbReference type="EMBL" id="PWW45529.1"/>
    </source>
</evidence>
<comment type="caution">
    <text evidence="4">The sequence shown here is derived from an EMBL/GenBank/DDBJ whole genome shotgun (WGS) entry which is preliminary data.</text>
</comment>
<dbReference type="Gene3D" id="3.40.50.510">
    <property type="entry name" value="Phosphotransferase system, mannose-type IIA component"/>
    <property type="match status" value="1"/>
</dbReference>
<dbReference type="Pfam" id="PF03610">
    <property type="entry name" value="EIIA-man"/>
    <property type="match status" value="1"/>
</dbReference>
<reference evidence="4 5" key="1">
    <citation type="submission" date="2018-05" db="EMBL/GenBank/DDBJ databases">
        <title>Genomic Encyclopedia of Type Strains, Phase IV (KMG-IV): sequencing the most valuable type-strain genomes for metagenomic binning, comparative biology and taxonomic classification.</title>
        <authorList>
            <person name="Goeker M."/>
        </authorList>
    </citation>
    <scope>NUCLEOTIDE SEQUENCE [LARGE SCALE GENOMIC DNA]</scope>
    <source>
        <strain evidence="4 5">DSM 26006</strain>
    </source>
</reference>
<dbReference type="EMBL" id="QGUB01000006">
    <property type="protein sequence ID" value="PWW45529.1"/>
    <property type="molecule type" value="Genomic_DNA"/>
</dbReference>
<gene>
    <name evidence="4" type="ORF">DFR36_10618</name>
</gene>
<dbReference type="Proteomes" id="UP000246483">
    <property type="component" value="Unassembled WGS sequence"/>
</dbReference>
<dbReference type="PANTHER" id="PTHR33799:SF1">
    <property type="entry name" value="PTS SYSTEM MANNOSE-SPECIFIC EIIAB COMPONENT-RELATED"/>
    <property type="match status" value="1"/>
</dbReference>
<accession>A0A317R995</accession>
<dbReference type="InterPro" id="IPR036662">
    <property type="entry name" value="PTS_EIIA_man-typ_sf"/>
</dbReference>
<dbReference type="PROSITE" id="PS51096">
    <property type="entry name" value="PTS_EIIA_TYPE_4"/>
    <property type="match status" value="1"/>
</dbReference>
<dbReference type="GO" id="GO:0016740">
    <property type="term" value="F:transferase activity"/>
    <property type="evidence" value="ECO:0007669"/>
    <property type="project" value="UniProtKB-KW"/>
</dbReference>
<name>A0A317R995_9BURK</name>
<feature type="domain" description="PTS EIIA type-4" evidence="3">
    <location>
        <begin position="32"/>
        <end position="153"/>
    </location>
</feature>
<feature type="region of interest" description="Disordered" evidence="2">
    <location>
        <begin position="1"/>
        <end position="28"/>
    </location>
</feature>
<evidence type="ECO:0000256" key="1">
    <source>
        <dbReference type="ARBA" id="ARBA00022679"/>
    </source>
</evidence>
<proteinExistence type="predicted"/>
<dbReference type="InterPro" id="IPR004701">
    <property type="entry name" value="PTS_EIIA_man-typ"/>
</dbReference>
<evidence type="ECO:0000259" key="3">
    <source>
        <dbReference type="PROSITE" id="PS51096"/>
    </source>
</evidence>
<organism evidence="4 5">
    <name type="scientific">Melaminivora alkalimesophila</name>
    <dbReference type="NCBI Taxonomy" id="1165852"/>
    <lineage>
        <taxon>Bacteria</taxon>
        <taxon>Pseudomonadati</taxon>
        <taxon>Pseudomonadota</taxon>
        <taxon>Betaproteobacteria</taxon>
        <taxon>Burkholderiales</taxon>
        <taxon>Comamonadaceae</taxon>
        <taxon>Melaminivora</taxon>
    </lineage>
</organism>
<dbReference type="PANTHER" id="PTHR33799">
    <property type="entry name" value="PTS PERMEASE-RELATED-RELATED"/>
    <property type="match status" value="1"/>
</dbReference>
<evidence type="ECO:0000313" key="5">
    <source>
        <dbReference type="Proteomes" id="UP000246483"/>
    </source>
</evidence>
<keyword evidence="5" id="KW-1185">Reference proteome</keyword>
<sequence>MPPPPAADPAVRPGANDRGGGDNSGMPQTRMATRLLIIAHEPLASALRECALHVFPDCGTDVQALDVPASEPPEVTLQAARALRAEQAGAPLLVLTDVAGATPANVAQRLVDGVHSRLVAGVNLPMLLRAVCYRAEPLDALANRALDGGTQGVLPMAAAGQPS</sequence>
<protein>
    <submittedName>
        <fullName evidence="4">PTS system ascorbate-specific IIA component</fullName>
    </submittedName>
</protein>
<evidence type="ECO:0000256" key="2">
    <source>
        <dbReference type="SAM" id="MobiDB-lite"/>
    </source>
</evidence>